<gene>
    <name evidence="1" type="ORF">WA026_016336</name>
</gene>
<keyword evidence="2" id="KW-1185">Reference proteome</keyword>
<dbReference type="Proteomes" id="UP001431783">
    <property type="component" value="Unassembled WGS sequence"/>
</dbReference>
<comment type="caution">
    <text evidence="1">The sequence shown here is derived from an EMBL/GenBank/DDBJ whole genome shotgun (WGS) entry which is preliminary data.</text>
</comment>
<organism evidence="1 2">
    <name type="scientific">Henosepilachna vigintioctopunctata</name>
    <dbReference type="NCBI Taxonomy" id="420089"/>
    <lineage>
        <taxon>Eukaryota</taxon>
        <taxon>Metazoa</taxon>
        <taxon>Ecdysozoa</taxon>
        <taxon>Arthropoda</taxon>
        <taxon>Hexapoda</taxon>
        <taxon>Insecta</taxon>
        <taxon>Pterygota</taxon>
        <taxon>Neoptera</taxon>
        <taxon>Endopterygota</taxon>
        <taxon>Coleoptera</taxon>
        <taxon>Polyphaga</taxon>
        <taxon>Cucujiformia</taxon>
        <taxon>Coccinelloidea</taxon>
        <taxon>Coccinellidae</taxon>
        <taxon>Epilachninae</taxon>
        <taxon>Epilachnini</taxon>
        <taxon>Henosepilachna</taxon>
    </lineage>
</organism>
<accession>A0AAW1UN56</accession>
<evidence type="ECO:0000313" key="2">
    <source>
        <dbReference type="Proteomes" id="UP001431783"/>
    </source>
</evidence>
<name>A0AAW1UN56_9CUCU</name>
<evidence type="ECO:0000313" key="1">
    <source>
        <dbReference type="EMBL" id="KAK9881450.1"/>
    </source>
</evidence>
<sequence length="91" mass="9956">IMPYCNSMKSAANSQALNTRPVVTTSPVTLRTLGQLSIRLSQKGNSGAKRGFDGRKNMIAIAFDRKQRDEKPAKVQLCVAISRKKCGSDFP</sequence>
<dbReference type="AlphaFoldDB" id="A0AAW1UN56"/>
<proteinExistence type="predicted"/>
<protein>
    <submittedName>
        <fullName evidence="1">Uncharacterized protein</fullName>
    </submittedName>
</protein>
<reference evidence="1 2" key="1">
    <citation type="submission" date="2023-03" db="EMBL/GenBank/DDBJ databases">
        <title>Genome insight into feeding habits of ladybird beetles.</title>
        <authorList>
            <person name="Li H.-S."/>
            <person name="Huang Y.-H."/>
            <person name="Pang H."/>
        </authorList>
    </citation>
    <scope>NUCLEOTIDE SEQUENCE [LARGE SCALE GENOMIC DNA]</scope>
    <source>
        <strain evidence="1">SYSU_2023b</strain>
        <tissue evidence="1">Whole body</tissue>
    </source>
</reference>
<dbReference type="EMBL" id="JARQZJ010000069">
    <property type="protein sequence ID" value="KAK9881450.1"/>
    <property type="molecule type" value="Genomic_DNA"/>
</dbReference>
<feature type="non-terminal residue" evidence="1">
    <location>
        <position position="1"/>
    </location>
</feature>